<dbReference type="EMBL" id="ML119141">
    <property type="protein sequence ID" value="RPB10679.1"/>
    <property type="molecule type" value="Genomic_DNA"/>
</dbReference>
<dbReference type="InParanoid" id="A0A3N4KMS3"/>
<sequence length="185" mass="19490">MSKTPSPRNSPSLTPPPRNPSPVQNLLPMNTHPFPHLRYQMTVLSKDQYAGILNGTQLHPEIVKLNSSLRRLEVADSPHPDIPEPGHTVPPPPGTHRTYTCTVCAYVVGGYTKTFGHGRGEDVVLYDCSCGISHTNFLKVIAHHGEGAGSVGSAAGVGDVEGVGRQRKHIGFGVIVGSGSGGSAS</sequence>
<feature type="compositionally biased region" description="Low complexity" evidence="1">
    <location>
        <begin position="1"/>
        <end position="12"/>
    </location>
</feature>
<reference evidence="2 3" key="1">
    <citation type="journal article" date="2018" name="Nat. Ecol. Evol.">
        <title>Pezizomycetes genomes reveal the molecular basis of ectomycorrhizal truffle lifestyle.</title>
        <authorList>
            <person name="Murat C."/>
            <person name="Payen T."/>
            <person name="Noel B."/>
            <person name="Kuo A."/>
            <person name="Morin E."/>
            <person name="Chen J."/>
            <person name="Kohler A."/>
            <person name="Krizsan K."/>
            <person name="Balestrini R."/>
            <person name="Da Silva C."/>
            <person name="Montanini B."/>
            <person name="Hainaut M."/>
            <person name="Levati E."/>
            <person name="Barry K.W."/>
            <person name="Belfiori B."/>
            <person name="Cichocki N."/>
            <person name="Clum A."/>
            <person name="Dockter R.B."/>
            <person name="Fauchery L."/>
            <person name="Guy J."/>
            <person name="Iotti M."/>
            <person name="Le Tacon F."/>
            <person name="Lindquist E.A."/>
            <person name="Lipzen A."/>
            <person name="Malagnac F."/>
            <person name="Mello A."/>
            <person name="Molinier V."/>
            <person name="Miyauchi S."/>
            <person name="Poulain J."/>
            <person name="Riccioni C."/>
            <person name="Rubini A."/>
            <person name="Sitrit Y."/>
            <person name="Splivallo R."/>
            <person name="Traeger S."/>
            <person name="Wang M."/>
            <person name="Zifcakova L."/>
            <person name="Wipf D."/>
            <person name="Zambonelli A."/>
            <person name="Paolocci F."/>
            <person name="Nowrousian M."/>
            <person name="Ottonello S."/>
            <person name="Baldrian P."/>
            <person name="Spatafora J.W."/>
            <person name="Henrissat B."/>
            <person name="Nagy L.G."/>
            <person name="Aury J.M."/>
            <person name="Wincker P."/>
            <person name="Grigoriev I.V."/>
            <person name="Bonfante P."/>
            <person name="Martin F.M."/>
        </authorList>
    </citation>
    <scope>NUCLEOTIDE SEQUENCE [LARGE SCALE GENOMIC DNA]</scope>
    <source>
        <strain evidence="2 3">CCBAS932</strain>
    </source>
</reference>
<keyword evidence="3" id="KW-1185">Reference proteome</keyword>
<gene>
    <name evidence="2" type="ORF">P167DRAFT_575996</name>
</gene>
<organism evidence="2 3">
    <name type="scientific">Morchella conica CCBAS932</name>
    <dbReference type="NCBI Taxonomy" id="1392247"/>
    <lineage>
        <taxon>Eukaryota</taxon>
        <taxon>Fungi</taxon>
        <taxon>Dikarya</taxon>
        <taxon>Ascomycota</taxon>
        <taxon>Pezizomycotina</taxon>
        <taxon>Pezizomycetes</taxon>
        <taxon>Pezizales</taxon>
        <taxon>Morchellaceae</taxon>
        <taxon>Morchella</taxon>
    </lineage>
</organism>
<feature type="region of interest" description="Disordered" evidence="1">
    <location>
        <begin position="1"/>
        <end position="29"/>
    </location>
</feature>
<dbReference type="OrthoDB" id="10451243at2759"/>
<evidence type="ECO:0000256" key="1">
    <source>
        <dbReference type="SAM" id="MobiDB-lite"/>
    </source>
</evidence>
<dbReference type="AlphaFoldDB" id="A0A3N4KMS3"/>
<name>A0A3N4KMS3_9PEZI</name>
<accession>A0A3N4KMS3</accession>
<proteinExistence type="predicted"/>
<evidence type="ECO:0000313" key="2">
    <source>
        <dbReference type="EMBL" id="RPB10679.1"/>
    </source>
</evidence>
<protein>
    <submittedName>
        <fullName evidence="2">Uncharacterized protein</fullName>
    </submittedName>
</protein>
<dbReference type="Proteomes" id="UP000277580">
    <property type="component" value="Unassembled WGS sequence"/>
</dbReference>
<evidence type="ECO:0000313" key="3">
    <source>
        <dbReference type="Proteomes" id="UP000277580"/>
    </source>
</evidence>